<evidence type="ECO:0000256" key="5">
    <source>
        <dbReference type="ARBA" id="ARBA00022843"/>
    </source>
</evidence>
<feature type="transmembrane region" description="Helical" evidence="13">
    <location>
        <begin position="20"/>
        <end position="52"/>
    </location>
</feature>
<dbReference type="RefSeq" id="XP_056560490.1">
    <property type="nucleotide sequence ID" value="XM_056693761.1"/>
</dbReference>
<dbReference type="OrthoDB" id="508119at2759"/>
<sequence>MGGILHLVEDRPTPPSVYNWRVYVLALIASCGSNMIGYTSAFIGTTVTLTSFKEEFGLVNMSKADRDLISENIVSLFIAGAFFGALLTYGLSHWIGRKWCLAISSAMFSLGAGLQCGANHARGLGILYAGRVLSGLGTGIASNIIPIYLSELSPPAIRGRLVGLYELGWQIGGLVGFWINYGVEQHIAPSHKQWLIPFAIQLIPAGMLFMGSLWIRESPRWLFLHDERKQAMENLCWIRQLTASDLYITEEVAAIDQAHEEQKAIVGLGFWKPFQALSKRPNMMWRLFLGCMLFFWQNGSGINAINYYSPTIFTSIGVADDTVSVMTGIFGVVKAVMTFVWLLFLVDQLGRRKLLLIGAVTGSICMWVIGAYIYVVDPTENPSESLTGSGIAAIFFFYLWTAVYTPTWNGTPWVINSEFFDPNFRSLAQACTTASNWLFNFLVSRFTEQMFATMGYGVYFFFASLSFLAFFFAFFLIPETSGIPLEKVERLFKMKPIWHANKKLKAELAAEEEQFRFDVKDGAAVHRENQDSSSDEP</sequence>
<feature type="transmembrane region" description="Helical" evidence="13">
    <location>
        <begin position="328"/>
        <end position="347"/>
    </location>
</feature>
<reference evidence="15" key="1">
    <citation type="submission" date="2022-11" db="EMBL/GenBank/DDBJ databases">
        <authorList>
            <person name="Petersen C."/>
        </authorList>
    </citation>
    <scope>NUCLEOTIDE SEQUENCE</scope>
    <source>
        <strain evidence="15">IBT 29864</strain>
    </source>
</reference>
<evidence type="ECO:0000313" key="15">
    <source>
        <dbReference type="EMBL" id="KAJ5389762.1"/>
    </source>
</evidence>
<organism evidence="15 16">
    <name type="scientific">Penicillium cataractarum</name>
    <dbReference type="NCBI Taxonomy" id="2100454"/>
    <lineage>
        <taxon>Eukaryota</taxon>
        <taxon>Fungi</taxon>
        <taxon>Dikarya</taxon>
        <taxon>Ascomycota</taxon>
        <taxon>Pezizomycotina</taxon>
        <taxon>Eurotiomycetes</taxon>
        <taxon>Eurotiomycetidae</taxon>
        <taxon>Eurotiales</taxon>
        <taxon>Aspergillaceae</taxon>
        <taxon>Penicillium</taxon>
    </lineage>
</organism>
<dbReference type="Proteomes" id="UP001147782">
    <property type="component" value="Unassembled WGS sequence"/>
</dbReference>
<evidence type="ECO:0000256" key="12">
    <source>
        <dbReference type="RuleBase" id="RU003346"/>
    </source>
</evidence>
<dbReference type="InterPro" id="IPR003663">
    <property type="entry name" value="Sugar/inositol_transpt"/>
</dbReference>
<reference evidence="15" key="2">
    <citation type="journal article" date="2023" name="IMA Fungus">
        <title>Comparative genomic study of the Penicillium genus elucidates a diverse pangenome and 15 lateral gene transfer events.</title>
        <authorList>
            <person name="Petersen C."/>
            <person name="Sorensen T."/>
            <person name="Nielsen M.R."/>
            <person name="Sondergaard T.E."/>
            <person name="Sorensen J.L."/>
            <person name="Fitzpatrick D.A."/>
            <person name="Frisvad J.C."/>
            <person name="Nielsen K.L."/>
        </authorList>
    </citation>
    <scope>NUCLEOTIDE SEQUENCE</scope>
    <source>
        <strain evidence="15">IBT 29864</strain>
    </source>
</reference>
<dbReference type="GO" id="GO:0005351">
    <property type="term" value="F:carbohydrate:proton symporter activity"/>
    <property type="evidence" value="ECO:0007669"/>
    <property type="project" value="TreeGrafter"/>
</dbReference>
<dbReference type="GO" id="GO:0005886">
    <property type="term" value="C:plasma membrane"/>
    <property type="evidence" value="ECO:0007669"/>
    <property type="project" value="UniProtKB-SubCell"/>
</dbReference>
<dbReference type="InterPro" id="IPR036259">
    <property type="entry name" value="MFS_trans_sf"/>
</dbReference>
<dbReference type="PANTHER" id="PTHR48022:SF34">
    <property type="entry name" value="MAJOR FACILITATOR SUPERFAMILY (MFS) PROFILE DOMAIN-CONTAINING PROTEIN-RELATED"/>
    <property type="match status" value="1"/>
</dbReference>
<keyword evidence="3 12" id="KW-0813">Transport</keyword>
<evidence type="ECO:0000256" key="1">
    <source>
        <dbReference type="ARBA" id="ARBA00004651"/>
    </source>
</evidence>
<feature type="transmembrane region" description="Helical" evidence="13">
    <location>
        <begin position="386"/>
        <end position="405"/>
    </location>
</feature>
<evidence type="ECO:0000256" key="9">
    <source>
        <dbReference type="ARBA" id="ARBA00037560"/>
    </source>
</evidence>
<proteinExistence type="inferred from homology"/>
<evidence type="ECO:0000256" key="2">
    <source>
        <dbReference type="ARBA" id="ARBA00010992"/>
    </source>
</evidence>
<dbReference type="Gene3D" id="1.20.1250.20">
    <property type="entry name" value="MFS general substrate transporter like domains"/>
    <property type="match status" value="1"/>
</dbReference>
<keyword evidence="4 13" id="KW-0812">Transmembrane</keyword>
<evidence type="ECO:0000256" key="6">
    <source>
        <dbReference type="ARBA" id="ARBA00022911"/>
    </source>
</evidence>
<feature type="transmembrane region" description="Helical" evidence="13">
    <location>
        <begin position="161"/>
        <end position="182"/>
    </location>
</feature>
<evidence type="ECO:0000313" key="16">
    <source>
        <dbReference type="Proteomes" id="UP001147782"/>
    </source>
</evidence>
<keyword evidence="16" id="KW-1185">Reference proteome</keyword>
<dbReference type="AlphaFoldDB" id="A0A9W9VUS1"/>
<dbReference type="GeneID" id="81432938"/>
<dbReference type="PANTHER" id="PTHR48022">
    <property type="entry name" value="PLASTIDIC GLUCOSE TRANSPORTER 4"/>
    <property type="match status" value="1"/>
</dbReference>
<keyword evidence="6" id="KW-0672">Quinate metabolism</keyword>
<dbReference type="PROSITE" id="PS00217">
    <property type="entry name" value="SUGAR_TRANSPORT_2"/>
    <property type="match status" value="1"/>
</dbReference>
<feature type="transmembrane region" description="Helical" evidence="13">
    <location>
        <begin position="287"/>
        <end position="308"/>
    </location>
</feature>
<keyword evidence="7 13" id="KW-1133">Transmembrane helix</keyword>
<comment type="function">
    <text evidence="9">Integral membrane transporter that imports quinic acid to be catabolized as a carbon source.</text>
</comment>
<protein>
    <recommendedName>
        <fullName evidence="11">Quinate transporter</fullName>
    </recommendedName>
</protein>
<name>A0A9W9VUS1_9EURO</name>
<dbReference type="EMBL" id="JAPZBS010000001">
    <property type="protein sequence ID" value="KAJ5389762.1"/>
    <property type="molecule type" value="Genomic_DNA"/>
</dbReference>
<dbReference type="SUPFAM" id="SSF103473">
    <property type="entry name" value="MFS general substrate transporter"/>
    <property type="match status" value="1"/>
</dbReference>
<feature type="transmembrane region" description="Helical" evidence="13">
    <location>
        <begin position="194"/>
        <end position="215"/>
    </location>
</feature>
<dbReference type="InterPro" id="IPR020846">
    <property type="entry name" value="MFS_dom"/>
</dbReference>
<evidence type="ECO:0000256" key="7">
    <source>
        <dbReference type="ARBA" id="ARBA00022989"/>
    </source>
</evidence>
<comment type="subunit">
    <text evidence="10">Interacts with creB.</text>
</comment>
<feature type="transmembrane region" description="Helical" evidence="13">
    <location>
        <begin position="128"/>
        <end position="149"/>
    </location>
</feature>
<dbReference type="PROSITE" id="PS50850">
    <property type="entry name" value="MFS"/>
    <property type="match status" value="1"/>
</dbReference>
<evidence type="ECO:0000256" key="8">
    <source>
        <dbReference type="ARBA" id="ARBA00023136"/>
    </source>
</evidence>
<comment type="similarity">
    <text evidence="2 12">Belongs to the major facilitator superfamily. Sugar transporter (TC 2.A.1.1) family.</text>
</comment>
<evidence type="ECO:0000256" key="11">
    <source>
        <dbReference type="ARBA" id="ARBA00043213"/>
    </source>
</evidence>
<dbReference type="FunFam" id="1.20.1250.20:FF:000026">
    <property type="entry name" value="MFS quinate transporter QutD"/>
    <property type="match status" value="1"/>
</dbReference>
<evidence type="ECO:0000256" key="4">
    <source>
        <dbReference type="ARBA" id="ARBA00022692"/>
    </source>
</evidence>
<comment type="caution">
    <text evidence="15">The sequence shown here is derived from an EMBL/GenBank/DDBJ whole genome shotgun (WGS) entry which is preliminary data.</text>
</comment>
<feature type="transmembrane region" description="Helical" evidence="13">
    <location>
        <begin position="354"/>
        <end position="374"/>
    </location>
</feature>
<gene>
    <name evidence="15" type="ORF">N7496_000830</name>
</gene>
<dbReference type="NCBIfam" id="TIGR00879">
    <property type="entry name" value="SP"/>
    <property type="match status" value="1"/>
</dbReference>
<comment type="subcellular location">
    <subcellularLocation>
        <location evidence="1">Cell membrane</location>
        <topology evidence="1">Multi-pass membrane protein</topology>
    </subcellularLocation>
</comment>
<dbReference type="Pfam" id="PF00083">
    <property type="entry name" value="Sugar_tr"/>
    <property type="match status" value="1"/>
</dbReference>
<dbReference type="InterPro" id="IPR050360">
    <property type="entry name" value="MFS_Sugar_Transporters"/>
</dbReference>
<dbReference type="InterPro" id="IPR005828">
    <property type="entry name" value="MFS_sugar_transport-like"/>
</dbReference>
<feature type="transmembrane region" description="Helical" evidence="13">
    <location>
        <begin position="456"/>
        <end position="477"/>
    </location>
</feature>
<evidence type="ECO:0000256" key="10">
    <source>
        <dbReference type="ARBA" id="ARBA00038682"/>
    </source>
</evidence>
<feature type="transmembrane region" description="Helical" evidence="13">
    <location>
        <begin position="73"/>
        <end position="95"/>
    </location>
</feature>
<accession>A0A9W9VUS1</accession>
<evidence type="ECO:0000256" key="3">
    <source>
        <dbReference type="ARBA" id="ARBA00022448"/>
    </source>
</evidence>
<dbReference type="PROSITE" id="PS00216">
    <property type="entry name" value="SUGAR_TRANSPORT_1"/>
    <property type="match status" value="1"/>
</dbReference>
<feature type="domain" description="Major facilitator superfamily (MFS) profile" evidence="14">
    <location>
        <begin position="25"/>
        <end position="481"/>
    </location>
</feature>
<dbReference type="InterPro" id="IPR005829">
    <property type="entry name" value="Sugar_transporter_CS"/>
</dbReference>
<dbReference type="PRINTS" id="PR00171">
    <property type="entry name" value="SUGRTRNSPORT"/>
</dbReference>
<keyword evidence="5" id="KW-0832">Ubl conjugation</keyword>
<keyword evidence="8 13" id="KW-0472">Membrane</keyword>
<evidence type="ECO:0000259" key="14">
    <source>
        <dbReference type="PROSITE" id="PS50850"/>
    </source>
</evidence>
<evidence type="ECO:0000256" key="13">
    <source>
        <dbReference type="SAM" id="Phobius"/>
    </source>
</evidence>